<feature type="compositionally biased region" description="Basic and acidic residues" evidence="6">
    <location>
        <begin position="797"/>
        <end position="830"/>
    </location>
</feature>
<dbReference type="SMART" id="SM00066">
    <property type="entry name" value="GAL4"/>
    <property type="match status" value="1"/>
</dbReference>
<dbReference type="PROSITE" id="PS00463">
    <property type="entry name" value="ZN2_CY6_FUNGAL_1"/>
    <property type="match status" value="1"/>
</dbReference>
<feature type="region of interest" description="Disordered" evidence="6">
    <location>
        <begin position="854"/>
        <end position="914"/>
    </location>
</feature>
<dbReference type="InterPro" id="IPR050815">
    <property type="entry name" value="TF_fung"/>
</dbReference>
<dbReference type="InterPro" id="IPR036864">
    <property type="entry name" value="Zn2-C6_fun-type_DNA-bd_sf"/>
</dbReference>
<feature type="compositionally biased region" description="Low complexity" evidence="6">
    <location>
        <begin position="659"/>
        <end position="688"/>
    </location>
</feature>
<keyword evidence="3" id="KW-0805">Transcription regulation</keyword>
<feature type="domain" description="Zn(2)-C6 fungal-type" evidence="7">
    <location>
        <begin position="35"/>
        <end position="64"/>
    </location>
</feature>
<proteinExistence type="predicted"/>
<evidence type="ECO:0000313" key="9">
    <source>
        <dbReference type="Proteomes" id="UP001556367"/>
    </source>
</evidence>
<organism evidence="8 9">
    <name type="scientific">Hohenbuehelia grisea</name>
    <dbReference type="NCBI Taxonomy" id="104357"/>
    <lineage>
        <taxon>Eukaryota</taxon>
        <taxon>Fungi</taxon>
        <taxon>Dikarya</taxon>
        <taxon>Basidiomycota</taxon>
        <taxon>Agaricomycotina</taxon>
        <taxon>Agaricomycetes</taxon>
        <taxon>Agaricomycetidae</taxon>
        <taxon>Agaricales</taxon>
        <taxon>Pleurotineae</taxon>
        <taxon>Pleurotaceae</taxon>
        <taxon>Hohenbuehelia</taxon>
    </lineage>
</organism>
<comment type="caution">
    <text evidence="8">The sequence shown here is derived from an EMBL/GenBank/DDBJ whole genome shotgun (WGS) entry which is preliminary data.</text>
</comment>
<dbReference type="InterPro" id="IPR001138">
    <property type="entry name" value="Zn2Cys6_DnaBD"/>
</dbReference>
<feature type="compositionally biased region" description="Pro residues" evidence="6">
    <location>
        <begin position="72"/>
        <end position="87"/>
    </location>
</feature>
<dbReference type="Pfam" id="PF00172">
    <property type="entry name" value="Zn_clus"/>
    <property type="match status" value="1"/>
</dbReference>
<feature type="compositionally biased region" description="Pro residues" evidence="6">
    <location>
        <begin position="638"/>
        <end position="658"/>
    </location>
</feature>
<feature type="region of interest" description="Disordered" evidence="6">
    <location>
        <begin position="124"/>
        <end position="154"/>
    </location>
</feature>
<accession>A0ABR3JD27</accession>
<keyword evidence="5" id="KW-0539">Nucleus</keyword>
<evidence type="ECO:0000259" key="7">
    <source>
        <dbReference type="PROSITE" id="PS50048"/>
    </source>
</evidence>
<evidence type="ECO:0000313" key="8">
    <source>
        <dbReference type="EMBL" id="KAL0953614.1"/>
    </source>
</evidence>
<comment type="subcellular location">
    <subcellularLocation>
        <location evidence="1">Nucleus</location>
    </subcellularLocation>
</comment>
<evidence type="ECO:0000256" key="2">
    <source>
        <dbReference type="ARBA" id="ARBA00022723"/>
    </source>
</evidence>
<evidence type="ECO:0000256" key="3">
    <source>
        <dbReference type="ARBA" id="ARBA00023015"/>
    </source>
</evidence>
<name>A0ABR3JD27_9AGAR</name>
<evidence type="ECO:0000256" key="5">
    <source>
        <dbReference type="ARBA" id="ARBA00023242"/>
    </source>
</evidence>
<reference evidence="9" key="1">
    <citation type="submission" date="2024-06" db="EMBL/GenBank/DDBJ databases">
        <title>Multi-omics analyses provide insights into the biosynthesis of the anticancer antibiotic pleurotin in Hohenbuehelia grisea.</title>
        <authorList>
            <person name="Weaver J.A."/>
            <person name="Alberti F."/>
        </authorList>
    </citation>
    <scope>NUCLEOTIDE SEQUENCE [LARGE SCALE GENOMIC DNA]</scope>
    <source>
        <strain evidence="9">T-177</strain>
    </source>
</reference>
<protein>
    <recommendedName>
        <fullName evidence="7">Zn(2)-C6 fungal-type domain-containing protein</fullName>
    </recommendedName>
</protein>
<feature type="region of interest" description="Disordered" evidence="6">
    <location>
        <begin position="595"/>
        <end position="740"/>
    </location>
</feature>
<evidence type="ECO:0000256" key="6">
    <source>
        <dbReference type="SAM" id="MobiDB-lite"/>
    </source>
</evidence>
<keyword evidence="4" id="KW-0804">Transcription</keyword>
<keyword evidence="2" id="KW-0479">Metal-binding</keyword>
<dbReference type="InterPro" id="IPR007219">
    <property type="entry name" value="XnlR_reg_dom"/>
</dbReference>
<feature type="region of interest" description="Disordered" evidence="6">
    <location>
        <begin position="772"/>
        <end position="838"/>
    </location>
</feature>
<dbReference type="PROSITE" id="PS50048">
    <property type="entry name" value="ZN2_CY6_FUNGAL_2"/>
    <property type="match status" value="1"/>
</dbReference>
<dbReference type="CDD" id="cd00067">
    <property type="entry name" value="GAL4"/>
    <property type="match status" value="1"/>
</dbReference>
<feature type="region of interest" description="Disordered" evidence="6">
    <location>
        <begin position="66"/>
        <end position="112"/>
    </location>
</feature>
<evidence type="ECO:0000256" key="1">
    <source>
        <dbReference type="ARBA" id="ARBA00004123"/>
    </source>
</evidence>
<keyword evidence="9" id="KW-1185">Reference proteome</keyword>
<gene>
    <name evidence="8" type="ORF">HGRIS_004821</name>
</gene>
<dbReference type="Proteomes" id="UP001556367">
    <property type="component" value="Unassembled WGS sequence"/>
</dbReference>
<dbReference type="CDD" id="cd12148">
    <property type="entry name" value="fungal_TF_MHR"/>
    <property type="match status" value="1"/>
</dbReference>
<dbReference type="PANTHER" id="PTHR47338">
    <property type="entry name" value="ZN(II)2CYS6 TRANSCRIPTION FACTOR (EUROFUNG)-RELATED"/>
    <property type="match status" value="1"/>
</dbReference>
<sequence>MDFTSQHTTNDMPATIVHDGDQFVNKVKRKRLAKACDACHKSKRRCDGTMPCSNCFYASKQCTYTDSSGRPVPAPRVPDAAPPPPPSVQFQLDARYPAFPPHPQPTNHYPPEMKEDERLVQSKRYRQDRPGGEDAPLDQPQPVPSTTISMERPQPIDLDHGLTRELTNLFFTHCHPSRAIIHKPSFTTALSHNRVPAYLLHAVCALAAPLSKQPRIRTNPARNAGRRFALEALSLMFDGAGRLVVEPNLATAQALCLLQMHEVHVLEPGAASSSSAGTGAPGVWSSRYHDLVLQIIDTLGVHSPEHPTLTPVPSPEFIHAAIERECVRRIFWLVYVMDVMAGIYYKRGGDAWDRASRGNGAPGLGMSLTRSPGANKFGTTEMRLRLPADETSFELAVHSTLPEYLYLAAIRTQYASEFGHLIRVITIYAKIEHTLDLLNEPEPKSNLNTVLAEADAALQAWERTLAEQLLFSEDSLQVQLSMFETSSNMGAWCYCMMHVLHASAGLALNAARHRSQWAQRQDVGWAISRLEMIVNTLGSRARNSLLLGSVIWALVKYTKRDDPKIRSWAIDYEDFTVARIYELAQKEWRLVPSPLQKPLQYTPPSGSQQHPQHQHQQLQQTSQHPPGHQHLPPVHQQHPPPVHQQHPPPVHQQHPPPVHQQHPPHQQQHLPPPHQQHQPIHQHQIPQQQRPPPHGHHAGPLRRFSDVCGQGHMGMAGPSNTNQMPVSISRPPPHQHGGDVSYNLRGRSPSHSPNGAYPNTVGLGRSLDGLRLHGDPSNGVSIGAGPSTRGAIQGQVQEREAKGKERQKWESRERGGDRDWDREREERERVGTTVPVGDAKDRRMVIDMEGNIDPALQGGIQEQGPHQGQGHRRSEGPGGGGGGGSANGVLNGGGGSATDGAGGGQPQSLPSLKASGLLDWNAHREQKAATVASGPMGGMPVGLQWLANE</sequence>
<evidence type="ECO:0000256" key="4">
    <source>
        <dbReference type="ARBA" id="ARBA00023163"/>
    </source>
</evidence>
<dbReference type="SUPFAM" id="SSF57701">
    <property type="entry name" value="Zn2/Cys6 DNA-binding domain"/>
    <property type="match status" value="1"/>
</dbReference>
<dbReference type="PANTHER" id="PTHR47338:SF5">
    <property type="entry name" value="ZN(II)2CYS6 TRANSCRIPTION FACTOR (EUROFUNG)"/>
    <property type="match status" value="1"/>
</dbReference>
<feature type="compositionally biased region" description="Gly residues" evidence="6">
    <location>
        <begin position="876"/>
        <end position="905"/>
    </location>
</feature>
<dbReference type="Gene3D" id="4.10.240.10">
    <property type="entry name" value="Zn(2)-C6 fungal-type DNA-binding domain"/>
    <property type="match status" value="1"/>
</dbReference>
<feature type="compositionally biased region" description="Low complexity" evidence="6">
    <location>
        <begin position="603"/>
        <end position="637"/>
    </location>
</feature>
<dbReference type="EMBL" id="JASNQZ010000008">
    <property type="protein sequence ID" value="KAL0953614.1"/>
    <property type="molecule type" value="Genomic_DNA"/>
</dbReference>
<dbReference type="Pfam" id="PF04082">
    <property type="entry name" value="Fungal_trans"/>
    <property type="match status" value="1"/>
</dbReference>